<dbReference type="GO" id="GO:0015288">
    <property type="term" value="F:porin activity"/>
    <property type="evidence" value="ECO:0007669"/>
    <property type="project" value="UniProtKB-KW"/>
</dbReference>
<keyword evidence="10" id="KW-0732">Signal</keyword>
<keyword evidence="4" id="KW-1134">Transmembrane beta strand</keyword>
<keyword evidence="3" id="KW-0813">Transport</keyword>
<keyword evidence="7" id="KW-0626">Porin</keyword>
<evidence type="ECO:0000256" key="2">
    <source>
        <dbReference type="ARBA" id="ARBA00007055"/>
    </source>
</evidence>
<dbReference type="InterPro" id="IPR036998">
    <property type="entry name" value="Porin_LamB_sf"/>
</dbReference>
<dbReference type="RefSeq" id="WP_159443037.1">
    <property type="nucleotide sequence ID" value="NZ_FUXX01000017.1"/>
</dbReference>
<evidence type="ECO:0000313" key="11">
    <source>
        <dbReference type="EMBL" id="SKA62227.1"/>
    </source>
</evidence>
<accession>A0A1T4VBC9</accession>
<dbReference type="PANTHER" id="PTHR38762">
    <property type="entry name" value="CRYPTIC OUTER MEMBRANE PORIN BGLH-RELATED"/>
    <property type="match status" value="1"/>
</dbReference>
<dbReference type="AlphaFoldDB" id="A0A1T4VBC9"/>
<evidence type="ECO:0000256" key="3">
    <source>
        <dbReference type="ARBA" id="ARBA00022448"/>
    </source>
</evidence>
<evidence type="ECO:0000256" key="9">
    <source>
        <dbReference type="ARBA" id="ARBA00023237"/>
    </source>
</evidence>
<dbReference type="Pfam" id="PF02264">
    <property type="entry name" value="LamB"/>
    <property type="match status" value="1"/>
</dbReference>
<feature type="signal peptide" evidence="10">
    <location>
        <begin position="1"/>
        <end position="22"/>
    </location>
</feature>
<dbReference type="GO" id="GO:0015774">
    <property type="term" value="P:polysaccharide transport"/>
    <property type="evidence" value="ECO:0007669"/>
    <property type="project" value="TreeGrafter"/>
</dbReference>
<evidence type="ECO:0000256" key="1">
    <source>
        <dbReference type="ARBA" id="ARBA00004571"/>
    </source>
</evidence>
<evidence type="ECO:0000256" key="4">
    <source>
        <dbReference type="ARBA" id="ARBA00022452"/>
    </source>
</evidence>
<keyword evidence="8" id="KW-0472">Membrane</keyword>
<keyword evidence="5" id="KW-0812">Transmembrane</keyword>
<comment type="similarity">
    <text evidence="2">Belongs to the porin LamB (TC 1.B.3) family.</text>
</comment>
<gene>
    <name evidence="11" type="ORF">SAMN02745213_01225</name>
</gene>
<dbReference type="GO" id="GO:0015144">
    <property type="term" value="F:carbohydrate transmembrane transporter activity"/>
    <property type="evidence" value="ECO:0007669"/>
    <property type="project" value="TreeGrafter"/>
</dbReference>
<comment type="subcellular location">
    <subcellularLocation>
        <location evidence="1">Cell outer membrane</location>
        <topology evidence="1">Multi-pass membrane protein</topology>
    </subcellularLocation>
</comment>
<dbReference type="GO" id="GO:0006811">
    <property type="term" value="P:monoatomic ion transport"/>
    <property type="evidence" value="ECO:0007669"/>
    <property type="project" value="UniProtKB-KW"/>
</dbReference>
<dbReference type="GO" id="GO:0046930">
    <property type="term" value="C:pore complex"/>
    <property type="evidence" value="ECO:0007669"/>
    <property type="project" value="UniProtKB-KW"/>
</dbReference>
<keyword evidence="12" id="KW-1185">Reference proteome</keyword>
<sequence length="445" mass="50527">MRKFSLIAAAVISSVYAASALATPTFDFHGYFRSGLGLSKDGSQTSYQLKNVGRLGNEKDTYAELEFGSELFKKGDLSFYVDSMVSMTSDGANDGETTSKTDKDKADFGLRQLNLQIKGLLDFDKDAVLWAGKRYYQRHDIHIIDYKYWDVSGSGAGLEYLSLGPGKLSLAWVRKQSNDIDYRYDDMEDANNVWATKKSVNVNFFDARYALSPWEGGWAEFGVDYAVPRGTTRSENNGRPVVIAKGYDIDNSLMLTALLSQKHNYGWNETVLQFSNKGLAHHAVDSDGSWFDHWSDCNNAKGYNIIDHGDLDFTKDFHMTYVASYGYAKDLSETIDNKKLAKFVVRPWYQLTEYTKAYVEAGTYVQSTKYLSGDKDVERGHKLTLAYAIAPDIGYKARPELRFFVSYLHARDFNPELKKGIQSYDDTNKYYKRDYCIGVQAEAWW</sequence>
<evidence type="ECO:0000256" key="6">
    <source>
        <dbReference type="ARBA" id="ARBA00023065"/>
    </source>
</evidence>
<feature type="chain" id="PRO_5010567640" evidence="10">
    <location>
        <begin position="23"/>
        <end position="445"/>
    </location>
</feature>
<dbReference type="InterPro" id="IPR003192">
    <property type="entry name" value="Porin_LamB"/>
</dbReference>
<evidence type="ECO:0000256" key="7">
    <source>
        <dbReference type="ARBA" id="ARBA00023114"/>
    </source>
</evidence>
<evidence type="ECO:0000256" key="5">
    <source>
        <dbReference type="ARBA" id="ARBA00022692"/>
    </source>
</evidence>
<dbReference type="GO" id="GO:0009279">
    <property type="term" value="C:cell outer membrane"/>
    <property type="evidence" value="ECO:0007669"/>
    <property type="project" value="UniProtKB-SubCell"/>
</dbReference>
<name>A0A1T4VBC9_9GAMM</name>
<dbReference type="Gene3D" id="2.40.170.10">
    <property type="entry name" value="Porin, LamB type"/>
    <property type="match status" value="1"/>
</dbReference>
<keyword evidence="9" id="KW-0998">Cell outer membrane</keyword>
<dbReference type="EMBL" id="FUXX01000017">
    <property type="protein sequence ID" value="SKA62227.1"/>
    <property type="molecule type" value="Genomic_DNA"/>
</dbReference>
<keyword evidence="6" id="KW-0406">Ion transport</keyword>
<reference evidence="12" key="1">
    <citation type="submission" date="2017-02" db="EMBL/GenBank/DDBJ databases">
        <authorList>
            <person name="Varghese N."/>
            <person name="Submissions S."/>
        </authorList>
    </citation>
    <scope>NUCLEOTIDE SEQUENCE [LARGE SCALE GENOMIC DNA]</scope>
    <source>
        <strain evidence="12">DSM 3072</strain>
    </source>
</reference>
<dbReference type="PANTHER" id="PTHR38762:SF1">
    <property type="entry name" value="CRYPTIC OUTER MEMBRANE PORIN BGLH-RELATED"/>
    <property type="match status" value="1"/>
</dbReference>
<organism evidence="11 12">
    <name type="scientific">Succinivibrio dextrinosolvens DSM 3072</name>
    <dbReference type="NCBI Taxonomy" id="1123324"/>
    <lineage>
        <taxon>Bacteria</taxon>
        <taxon>Pseudomonadati</taxon>
        <taxon>Pseudomonadota</taxon>
        <taxon>Gammaproteobacteria</taxon>
        <taxon>Aeromonadales</taxon>
        <taxon>Succinivibrionaceae</taxon>
        <taxon>Succinivibrio</taxon>
    </lineage>
</organism>
<evidence type="ECO:0000313" key="12">
    <source>
        <dbReference type="Proteomes" id="UP000242432"/>
    </source>
</evidence>
<dbReference type="Proteomes" id="UP000242432">
    <property type="component" value="Unassembled WGS sequence"/>
</dbReference>
<dbReference type="InterPro" id="IPR050286">
    <property type="entry name" value="G_neg_Bact_CarbUptk_Porin"/>
</dbReference>
<protein>
    <submittedName>
        <fullName evidence="11">Maltoporin</fullName>
    </submittedName>
</protein>
<dbReference type="SUPFAM" id="SSF56935">
    <property type="entry name" value="Porins"/>
    <property type="match status" value="1"/>
</dbReference>
<proteinExistence type="inferred from homology"/>
<evidence type="ECO:0000256" key="8">
    <source>
        <dbReference type="ARBA" id="ARBA00023136"/>
    </source>
</evidence>
<evidence type="ECO:0000256" key="10">
    <source>
        <dbReference type="SAM" id="SignalP"/>
    </source>
</evidence>